<dbReference type="SUPFAM" id="SSF48264">
    <property type="entry name" value="Cytochrome P450"/>
    <property type="match status" value="1"/>
</dbReference>
<keyword evidence="7" id="KW-0503">Monooxygenase</keyword>
<dbReference type="Pfam" id="PF00067">
    <property type="entry name" value="p450"/>
    <property type="match status" value="1"/>
</dbReference>
<dbReference type="GO" id="GO:0020037">
    <property type="term" value="F:heme binding"/>
    <property type="evidence" value="ECO:0007669"/>
    <property type="project" value="InterPro"/>
</dbReference>
<dbReference type="InterPro" id="IPR036396">
    <property type="entry name" value="Cyt_P450_sf"/>
</dbReference>
<dbReference type="PRINTS" id="PR00463">
    <property type="entry name" value="EP450I"/>
</dbReference>
<dbReference type="GO" id="GO:0005506">
    <property type="term" value="F:iron ion binding"/>
    <property type="evidence" value="ECO:0007669"/>
    <property type="project" value="InterPro"/>
</dbReference>
<dbReference type="eggNOG" id="KOG0156">
    <property type="taxonomic scope" value="Eukaryota"/>
</dbReference>
<dbReference type="OMA" id="MWAITHE"/>
<dbReference type="GO" id="GO:0016705">
    <property type="term" value="F:oxidoreductase activity, acting on paired donors, with incorporation or reduction of molecular oxygen"/>
    <property type="evidence" value="ECO:0007669"/>
    <property type="project" value="InterPro"/>
</dbReference>
<dbReference type="STRING" id="3641.A0A061E4B0"/>
<dbReference type="PANTHER" id="PTHR47946:SF13">
    <property type="entry name" value="CYTOCHROME P450 FAMILY PROTEIN, EXPRESSED"/>
    <property type="match status" value="1"/>
</dbReference>
<dbReference type="InterPro" id="IPR002401">
    <property type="entry name" value="Cyt_P450_E_grp-I"/>
</dbReference>
<dbReference type="Gramene" id="EOX99864">
    <property type="protein sequence ID" value="EOX99864"/>
    <property type="gene ID" value="TCM_008848"/>
</dbReference>
<dbReference type="InterPro" id="IPR051996">
    <property type="entry name" value="Cytochrome_P450_78A"/>
</dbReference>
<dbReference type="GO" id="GO:0004497">
    <property type="term" value="F:monooxygenase activity"/>
    <property type="evidence" value="ECO:0007669"/>
    <property type="project" value="UniProtKB-KW"/>
</dbReference>
<evidence type="ECO:0000256" key="5">
    <source>
        <dbReference type="ARBA" id="ARBA00023002"/>
    </source>
</evidence>
<evidence type="ECO:0000256" key="4">
    <source>
        <dbReference type="ARBA" id="ARBA00022723"/>
    </source>
</evidence>
<keyword evidence="6 8" id="KW-0408">Iron</keyword>
<protein>
    <submittedName>
        <fullName evidence="9">Cytochrome P450, putative</fullName>
    </submittedName>
</protein>
<feature type="binding site" description="axial binding residue" evidence="8">
    <location>
        <position position="240"/>
    </location>
    <ligand>
        <name>heme</name>
        <dbReference type="ChEBI" id="CHEBI:30413"/>
    </ligand>
    <ligandPart>
        <name>Fe</name>
        <dbReference type="ChEBI" id="CHEBI:18248"/>
    </ligandPart>
</feature>
<dbReference type="AlphaFoldDB" id="A0A061E4B0"/>
<dbReference type="HOGENOM" id="CLU_001570_4_0_1"/>
<keyword evidence="3 8" id="KW-0349">Heme</keyword>
<comment type="similarity">
    <text evidence="2">Belongs to the cytochrome P450 family.</text>
</comment>
<dbReference type="EMBL" id="CM001880">
    <property type="protein sequence ID" value="EOX99864.1"/>
    <property type="molecule type" value="Genomic_DNA"/>
</dbReference>
<evidence type="ECO:0000256" key="7">
    <source>
        <dbReference type="ARBA" id="ARBA00023033"/>
    </source>
</evidence>
<evidence type="ECO:0000256" key="1">
    <source>
        <dbReference type="ARBA" id="ARBA00001971"/>
    </source>
</evidence>
<evidence type="ECO:0000256" key="6">
    <source>
        <dbReference type="ARBA" id="ARBA00023004"/>
    </source>
</evidence>
<evidence type="ECO:0000256" key="3">
    <source>
        <dbReference type="ARBA" id="ARBA00022617"/>
    </source>
</evidence>
<dbReference type="InParanoid" id="A0A061E4B0"/>
<evidence type="ECO:0000256" key="8">
    <source>
        <dbReference type="PIRSR" id="PIRSR602401-1"/>
    </source>
</evidence>
<name>A0A061E4B0_THECC</name>
<keyword evidence="10" id="KW-1185">Reference proteome</keyword>
<evidence type="ECO:0000256" key="2">
    <source>
        <dbReference type="ARBA" id="ARBA00010617"/>
    </source>
</evidence>
<evidence type="ECO:0000313" key="9">
    <source>
        <dbReference type="EMBL" id="EOX99864.1"/>
    </source>
</evidence>
<evidence type="ECO:0000313" key="10">
    <source>
        <dbReference type="Proteomes" id="UP000026915"/>
    </source>
</evidence>
<reference evidence="9 10" key="1">
    <citation type="journal article" date="2013" name="Genome Biol.">
        <title>The genome sequence of the most widely cultivated cacao type and its use to identify candidate genes regulating pod color.</title>
        <authorList>
            <person name="Motamayor J.C."/>
            <person name="Mockaitis K."/>
            <person name="Schmutz J."/>
            <person name="Haiminen N."/>
            <person name="Iii D.L."/>
            <person name="Cornejo O."/>
            <person name="Findley S.D."/>
            <person name="Zheng P."/>
            <person name="Utro F."/>
            <person name="Royaert S."/>
            <person name="Saski C."/>
            <person name="Jenkins J."/>
            <person name="Podicheti R."/>
            <person name="Zhao M."/>
            <person name="Scheffler B.E."/>
            <person name="Stack J.C."/>
            <person name="Feltus F.A."/>
            <person name="Mustiga G.M."/>
            <person name="Amores F."/>
            <person name="Phillips W."/>
            <person name="Marelli J.P."/>
            <person name="May G.D."/>
            <person name="Shapiro H."/>
            <person name="Ma J."/>
            <person name="Bustamante C.D."/>
            <person name="Schnell R.J."/>
            <person name="Main D."/>
            <person name="Gilbert D."/>
            <person name="Parida L."/>
            <person name="Kuhn D.N."/>
        </authorList>
    </citation>
    <scope>NUCLEOTIDE SEQUENCE [LARGE SCALE GENOMIC DNA]</scope>
    <source>
        <strain evidence="10">cv. Matina 1-6</strain>
    </source>
</reference>
<dbReference type="Proteomes" id="UP000026915">
    <property type="component" value="Chromosome 2"/>
</dbReference>
<proteinExistence type="inferred from homology"/>
<accession>A0A061E4B0</accession>
<gene>
    <name evidence="9" type="ORF">TCM_008848</name>
</gene>
<organism evidence="9 10">
    <name type="scientific">Theobroma cacao</name>
    <name type="common">Cacao</name>
    <name type="synonym">Cocoa</name>
    <dbReference type="NCBI Taxonomy" id="3641"/>
    <lineage>
        <taxon>Eukaryota</taxon>
        <taxon>Viridiplantae</taxon>
        <taxon>Streptophyta</taxon>
        <taxon>Embryophyta</taxon>
        <taxon>Tracheophyta</taxon>
        <taxon>Spermatophyta</taxon>
        <taxon>Magnoliopsida</taxon>
        <taxon>eudicotyledons</taxon>
        <taxon>Gunneridae</taxon>
        <taxon>Pentapetalae</taxon>
        <taxon>rosids</taxon>
        <taxon>malvids</taxon>
        <taxon>Malvales</taxon>
        <taxon>Malvaceae</taxon>
        <taxon>Byttnerioideae</taxon>
        <taxon>Theobroma</taxon>
    </lineage>
</organism>
<sequence length="301" mass="33802">MGSLAHRKLAYLAASLGATRLMTFSLGTRHVIISSHLDTAREILSEVLRQQVADEMLVEVGKRMEEKGLVKLRGILQKGSLRNILESVFGSSECLQWEELGLLVKEGSNCGRKEKGCWRFNGGNDFLSALLALPKEDQLSDSDMVAILWSRLVVKEVLKMHPPRPLLSWACLATHDVHVGTSFIPAGTIAMLNMWAITHDPYVWKNPWTFRPERFVEEEDVSIMGSNLRLVPFGSGRRVCRGKALGLATVELWLARLLHRFSWLPAPAHHVDLSETLRLSLEMKKSLACQVLPRTTHQHVS</sequence>
<keyword evidence="4 8" id="KW-0479">Metal-binding</keyword>
<keyword evidence="5" id="KW-0560">Oxidoreductase</keyword>
<dbReference type="Gene3D" id="1.10.630.10">
    <property type="entry name" value="Cytochrome P450"/>
    <property type="match status" value="1"/>
</dbReference>
<comment type="cofactor">
    <cofactor evidence="1 8">
        <name>heme</name>
        <dbReference type="ChEBI" id="CHEBI:30413"/>
    </cofactor>
</comment>
<dbReference type="InterPro" id="IPR001128">
    <property type="entry name" value="Cyt_P450"/>
</dbReference>
<dbReference type="PANTHER" id="PTHR47946">
    <property type="entry name" value="CYTOCHROME P450 78A7-RELATED"/>
    <property type="match status" value="1"/>
</dbReference>